<keyword evidence="3" id="KW-1185">Reference proteome</keyword>
<feature type="region of interest" description="Disordered" evidence="1">
    <location>
        <begin position="1"/>
        <end position="20"/>
    </location>
</feature>
<accession>A0A8H7TIQ4</accession>
<reference evidence="2" key="1">
    <citation type="submission" date="2021-02" db="EMBL/GenBank/DDBJ databases">
        <title>Genome sequence Cadophora malorum strain M34.</title>
        <authorList>
            <person name="Stefanovic E."/>
            <person name="Vu D."/>
            <person name="Scully C."/>
            <person name="Dijksterhuis J."/>
            <person name="Roader J."/>
            <person name="Houbraken J."/>
        </authorList>
    </citation>
    <scope>NUCLEOTIDE SEQUENCE</scope>
    <source>
        <strain evidence="2">M34</strain>
    </source>
</reference>
<sequence length="321" mass="36063">MSNQRVARPQLAPSPPRGAVFPPGMKFFYNENFGLYDDDVSTLDLEGSVRAPSPSGAMAVIRSPSVVSDGMVHIGDDDDGDDESEISEPAVEIRLWDDEEEEDDNPVIIIPDDVRSVNGEDEDEDAEAGAFRTPSPPISFPSYSYSPNRTITDSPSPIRNFFPDHTIFSTPSPPNDYDPDRTISVPPSPHRTISDPSTPDHQDDGPAADPDQTEDEDEDEEMSDDDGIVDYQGPDFPPYVNQAPSHFVRTYRSIITIWSVEEWERDGPAILAEEAAERERERQRRRRRANNGGQSRLARQRAWRQHHRGREPRARIKGRLA</sequence>
<protein>
    <submittedName>
        <fullName evidence="2">Uncharacterized protein</fullName>
    </submittedName>
</protein>
<feature type="compositionally biased region" description="Polar residues" evidence="1">
    <location>
        <begin position="148"/>
        <end position="157"/>
    </location>
</feature>
<dbReference type="Proteomes" id="UP000664132">
    <property type="component" value="Unassembled WGS sequence"/>
</dbReference>
<feature type="compositionally biased region" description="Acidic residues" evidence="1">
    <location>
        <begin position="211"/>
        <end position="228"/>
    </location>
</feature>
<feature type="region of interest" description="Disordered" evidence="1">
    <location>
        <begin position="111"/>
        <end position="238"/>
    </location>
</feature>
<name>A0A8H7TIQ4_9HELO</name>
<proteinExistence type="predicted"/>
<gene>
    <name evidence="2" type="ORF">IFR04_006897</name>
</gene>
<evidence type="ECO:0000313" key="3">
    <source>
        <dbReference type="Proteomes" id="UP000664132"/>
    </source>
</evidence>
<organism evidence="2 3">
    <name type="scientific">Cadophora malorum</name>
    <dbReference type="NCBI Taxonomy" id="108018"/>
    <lineage>
        <taxon>Eukaryota</taxon>
        <taxon>Fungi</taxon>
        <taxon>Dikarya</taxon>
        <taxon>Ascomycota</taxon>
        <taxon>Pezizomycotina</taxon>
        <taxon>Leotiomycetes</taxon>
        <taxon>Helotiales</taxon>
        <taxon>Ploettnerulaceae</taxon>
        <taxon>Cadophora</taxon>
    </lineage>
</organism>
<comment type="caution">
    <text evidence="2">The sequence shown here is derived from an EMBL/GenBank/DDBJ whole genome shotgun (WGS) entry which is preliminary data.</text>
</comment>
<feature type="region of interest" description="Disordered" evidence="1">
    <location>
        <begin position="275"/>
        <end position="321"/>
    </location>
</feature>
<evidence type="ECO:0000256" key="1">
    <source>
        <dbReference type="SAM" id="MobiDB-lite"/>
    </source>
</evidence>
<dbReference type="AlphaFoldDB" id="A0A8H7TIQ4"/>
<dbReference type="EMBL" id="JAFJYH010000094">
    <property type="protein sequence ID" value="KAG4419957.1"/>
    <property type="molecule type" value="Genomic_DNA"/>
</dbReference>
<evidence type="ECO:0000313" key="2">
    <source>
        <dbReference type="EMBL" id="KAG4419957.1"/>
    </source>
</evidence>
<feature type="compositionally biased region" description="Basic residues" evidence="1">
    <location>
        <begin position="298"/>
        <end position="321"/>
    </location>
</feature>
<dbReference type="OrthoDB" id="3563206at2759"/>